<evidence type="ECO:0000256" key="4">
    <source>
        <dbReference type="ARBA" id="ARBA00022840"/>
    </source>
</evidence>
<organism evidence="10 11">
    <name type="scientific">Sorangium cellulosum</name>
    <name type="common">Polyangium cellulosum</name>
    <dbReference type="NCBI Taxonomy" id="56"/>
    <lineage>
        <taxon>Bacteria</taxon>
        <taxon>Pseudomonadati</taxon>
        <taxon>Myxococcota</taxon>
        <taxon>Polyangia</taxon>
        <taxon>Polyangiales</taxon>
        <taxon>Polyangiaceae</taxon>
        <taxon>Sorangium</taxon>
    </lineage>
</organism>
<dbReference type="GO" id="GO:0015628">
    <property type="term" value="P:protein secretion by the type II secretion system"/>
    <property type="evidence" value="ECO:0007669"/>
    <property type="project" value="InterPro"/>
</dbReference>
<dbReference type="PANTHER" id="PTHR30258">
    <property type="entry name" value="TYPE II SECRETION SYSTEM PROTEIN GSPE-RELATED"/>
    <property type="match status" value="1"/>
</dbReference>
<dbReference type="InterPro" id="IPR013369">
    <property type="entry name" value="T2SS_GspE"/>
</dbReference>
<reference evidence="10 11" key="1">
    <citation type="submission" date="2015-09" db="EMBL/GenBank/DDBJ databases">
        <title>Sorangium comparison.</title>
        <authorList>
            <person name="Zaburannyi N."/>
            <person name="Bunk B."/>
            <person name="Overmann J."/>
            <person name="Mueller R."/>
        </authorList>
    </citation>
    <scope>NUCLEOTIDE SEQUENCE [LARGE SCALE GENOMIC DNA]</scope>
    <source>
        <strain evidence="10 11">So ce26</strain>
    </source>
</reference>
<dbReference type="InterPro" id="IPR001482">
    <property type="entry name" value="T2SS/T4SS_dom"/>
</dbReference>
<dbReference type="NCBIfam" id="TIGR02533">
    <property type="entry name" value="type_II_gspE"/>
    <property type="match status" value="1"/>
</dbReference>
<dbReference type="SUPFAM" id="SSF160246">
    <property type="entry name" value="EspE N-terminal domain-like"/>
    <property type="match status" value="1"/>
</dbReference>
<name>A0A2L0FBZ0_SORCE</name>
<dbReference type="InterPro" id="IPR007831">
    <property type="entry name" value="T2SS_GspE_N"/>
</dbReference>
<keyword evidence="6" id="KW-1278">Translocase</keyword>
<comment type="similarity">
    <text evidence="1">Belongs to the GSP E family.</text>
</comment>
<dbReference type="GO" id="GO:0015627">
    <property type="term" value="C:type II protein secretion system complex"/>
    <property type="evidence" value="ECO:0007669"/>
    <property type="project" value="InterPro"/>
</dbReference>
<dbReference type="FunFam" id="3.40.50.300:FF:000398">
    <property type="entry name" value="Type IV pilus assembly ATPase PilB"/>
    <property type="match status" value="1"/>
</dbReference>
<dbReference type="PANTHER" id="PTHR30258:SF2">
    <property type="entry name" value="COMG OPERON PROTEIN 1"/>
    <property type="match status" value="1"/>
</dbReference>
<dbReference type="InterPro" id="IPR003593">
    <property type="entry name" value="AAA+_ATPase"/>
</dbReference>
<dbReference type="Pfam" id="PF00437">
    <property type="entry name" value="T2SSE"/>
    <property type="match status" value="1"/>
</dbReference>
<dbReference type="AlphaFoldDB" id="A0A2L0FBZ0"/>
<evidence type="ECO:0000256" key="5">
    <source>
        <dbReference type="ARBA" id="ARBA00022927"/>
    </source>
</evidence>
<evidence type="ECO:0000256" key="8">
    <source>
        <dbReference type="ARBA" id="ARBA00034006"/>
    </source>
</evidence>
<evidence type="ECO:0000313" key="10">
    <source>
        <dbReference type="EMBL" id="AUX49074.1"/>
    </source>
</evidence>
<sequence length="590" mass="64945">MNMQHYLGEILVRRGVVPAERLAPLYDTVRERGQPLADLIVQSNITDEATIAKALAEECEVGFLPRIDIDAVPLELASRVPITYAKQHKILPLAEQDGVVYCALADPLDTTAIDDVRALFGKPVEIAVATSDAVLNAINRVWEKKEDGGAKLEGDTALEEDNLVDIIDSDDDAPIIAWVNGLFAQAVRERASDIHIEPEERDVVVRYRIDGELYVAKRASKQFMAPIIARVKIMASLNIAEKRLPQDGRITLKIAGKSVDIRVSTVPTSRGFERIVMRILHKASVLLGLDDLGFAPREYAIMDALIQRPDGIILVTGPTGSGKTTTLYACLNRINEPSRNILTAEDPVEYEIGGIHQIHVHPGIGLTFASALRAFLRQDPDVIMVGEIRDKETADIAIHASLTGHLVLSTIHTNDAAGAVTRLVEMEIEPFLVRSSVIGILAQRLVRLLCPTCKVPYRPSDYELQQLGLDQDRLAWKARRKLSPRYSVHGQKYGYIGEDIDRALFHKPGGCEACNHKGFIGRRGIYELMVIDDAVGPLILKSADAQTIKRVAISQGMDTLRDDGARKVLKGITTVEEVLAATQEDVIVDE</sequence>
<dbReference type="OrthoDB" id="9805147at2"/>
<protein>
    <recommendedName>
        <fullName evidence="7">protein-secreting ATPase</fullName>
        <ecNumber evidence="7">7.4.2.8</ecNumber>
    </recommendedName>
</protein>
<dbReference type="RefSeq" id="WP_104986841.1">
    <property type="nucleotide sequence ID" value="NZ_CP012673.1"/>
</dbReference>
<proteinExistence type="inferred from homology"/>
<evidence type="ECO:0000256" key="6">
    <source>
        <dbReference type="ARBA" id="ARBA00022967"/>
    </source>
</evidence>
<dbReference type="InterPro" id="IPR027417">
    <property type="entry name" value="P-loop_NTPase"/>
</dbReference>
<gene>
    <name evidence="10" type="primary">gspE</name>
    <name evidence="10" type="ORF">SOCE26_106190</name>
</gene>
<dbReference type="GO" id="GO:0016887">
    <property type="term" value="F:ATP hydrolysis activity"/>
    <property type="evidence" value="ECO:0007669"/>
    <property type="project" value="TreeGrafter"/>
</dbReference>
<dbReference type="GO" id="GO:0005524">
    <property type="term" value="F:ATP binding"/>
    <property type="evidence" value="ECO:0007669"/>
    <property type="project" value="UniProtKB-KW"/>
</dbReference>
<evidence type="ECO:0000259" key="9">
    <source>
        <dbReference type="PROSITE" id="PS00662"/>
    </source>
</evidence>
<dbReference type="SMART" id="SM00382">
    <property type="entry name" value="AAA"/>
    <property type="match status" value="1"/>
</dbReference>
<evidence type="ECO:0000256" key="2">
    <source>
        <dbReference type="ARBA" id="ARBA00022448"/>
    </source>
</evidence>
<dbReference type="Proteomes" id="UP000238348">
    <property type="component" value="Chromosome"/>
</dbReference>
<dbReference type="Gene3D" id="3.30.450.90">
    <property type="match status" value="1"/>
</dbReference>
<evidence type="ECO:0000313" key="11">
    <source>
        <dbReference type="Proteomes" id="UP000238348"/>
    </source>
</evidence>
<dbReference type="EMBL" id="CP012673">
    <property type="protein sequence ID" value="AUX49074.1"/>
    <property type="molecule type" value="Genomic_DNA"/>
</dbReference>
<dbReference type="FunFam" id="3.30.450.90:FF:000001">
    <property type="entry name" value="Type II secretion system ATPase GspE"/>
    <property type="match status" value="1"/>
</dbReference>
<dbReference type="SUPFAM" id="SSF52540">
    <property type="entry name" value="P-loop containing nucleoside triphosphate hydrolases"/>
    <property type="match status" value="1"/>
</dbReference>
<feature type="domain" description="Bacterial type II secretion system protein E" evidence="9">
    <location>
        <begin position="376"/>
        <end position="390"/>
    </location>
</feature>
<dbReference type="GO" id="GO:0008564">
    <property type="term" value="F:protein-exporting ATPase activity"/>
    <property type="evidence" value="ECO:0007669"/>
    <property type="project" value="UniProtKB-EC"/>
</dbReference>
<evidence type="ECO:0000256" key="1">
    <source>
        <dbReference type="ARBA" id="ARBA00006611"/>
    </source>
</evidence>
<evidence type="ECO:0000256" key="7">
    <source>
        <dbReference type="ARBA" id="ARBA00024382"/>
    </source>
</evidence>
<evidence type="ECO:0000256" key="3">
    <source>
        <dbReference type="ARBA" id="ARBA00022741"/>
    </source>
</evidence>
<keyword evidence="3" id="KW-0547">Nucleotide-binding</keyword>
<dbReference type="InterPro" id="IPR037257">
    <property type="entry name" value="T2SS_E_N_sf"/>
</dbReference>
<dbReference type="Gene3D" id="3.40.50.300">
    <property type="entry name" value="P-loop containing nucleotide triphosphate hydrolases"/>
    <property type="match status" value="1"/>
</dbReference>
<keyword evidence="5" id="KW-0653">Protein transport</keyword>
<dbReference type="PROSITE" id="PS00662">
    <property type="entry name" value="T2SP_E"/>
    <property type="match status" value="1"/>
</dbReference>
<keyword evidence="4" id="KW-0067">ATP-binding</keyword>
<dbReference type="GO" id="GO:0005886">
    <property type="term" value="C:plasma membrane"/>
    <property type="evidence" value="ECO:0007669"/>
    <property type="project" value="TreeGrafter"/>
</dbReference>
<dbReference type="Pfam" id="PF05157">
    <property type="entry name" value="MshEN"/>
    <property type="match status" value="1"/>
</dbReference>
<dbReference type="CDD" id="cd01129">
    <property type="entry name" value="PulE-GspE-like"/>
    <property type="match status" value="1"/>
</dbReference>
<keyword evidence="2" id="KW-0813">Transport</keyword>
<dbReference type="EC" id="7.4.2.8" evidence="7"/>
<accession>A0A2L0FBZ0</accession>
<dbReference type="Gene3D" id="3.30.300.160">
    <property type="entry name" value="Type II secretion system, protein E, N-terminal domain"/>
    <property type="match status" value="1"/>
</dbReference>
<comment type="catalytic activity">
    <reaction evidence="8">
        <text>ATP + H2O + cellular proteinSide 1 = ADP + phosphate + cellular proteinSide 2.</text>
        <dbReference type="EC" id="7.4.2.8"/>
    </reaction>
</comment>